<organism evidence="9 10">
    <name type="scientific">Ditylenchus dipsaci</name>
    <dbReference type="NCBI Taxonomy" id="166011"/>
    <lineage>
        <taxon>Eukaryota</taxon>
        <taxon>Metazoa</taxon>
        <taxon>Ecdysozoa</taxon>
        <taxon>Nematoda</taxon>
        <taxon>Chromadorea</taxon>
        <taxon>Rhabditida</taxon>
        <taxon>Tylenchina</taxon>
        <taxon>Tylenchomorpha</taxon>
        <taxon>Sphaerularioidea</taxon>
        <taxon>Anguinidae</taxon>
        <taxon>Anguininae</taxon>
        <taxon>Ditylenchus</taxon>
    </lineage>
</organism>
<evidence type="ECO:0000256" key="5">
    <source>
        <dbReference type="ARBA" id="ARBA00022801"/>
    </source>
</evidence>
<evidence type="ECO:0000313" key="10">
    <source>
        <dbReference type="WBParaSite" id="jg3845"/>
    </source>
</evidence>
<evidence type="ECO:0000256" key="1">
    <source>
        <dbReference type="ARBA" id="ARBA00001013"/>
    </source>
</evidence>
<evidence type="ECO:0000256" key="4">
    <source>
        <dbReference type="ARBA" id="ARBA00022729"/>
    </source>
</evidence>
<accession>A0A915E836</accession>
<keyword evidence="6" id="KW-0443">Lipid metabolism</keyword>
<evidence type="ECO:0000259" key="8">
    <source>
        <dbReference type="Pfam" id="PF02055"/>
    </source>
</evidence>
<dbReference type="PRINTS" id="PR00843">
    <property type="entry name" value="GLHYDRLASE30"/>
</dbReference>
<feature type="domain" description="Glycosyl hydrolase family 30 TIM-barrel" evidence="8">
    <location>
        <begin position="119"/>
        <end position="428"/>
    </location>
</feature>
<reference evidence="10" key="1">
    <citation type="submission" date="2022-11" db="UniProtKB">
        <authorList>
            <consortium name="WormBaseParasite"/>
        </authorList>
    </citation>
    <scope>IDENTIFICATION</scope>
</reference>
<dbReference type="PANTHER" id="PTHR11069">
    <property type="entry name" value="GLUCOSYLCERAMIDASE"/>
    <property type="match status" value="1"/>
</dbReference>
<keyword evidence="5 6" id="KW-0378">Hydrolase</keyword>
<dbReference type="AlphaFoldDB" id="A0A915E836"/>
<keyword evidence="6" id="KW-0326">Glycosidase</keyword>
<comment type="similarity">
    <text evidence="2 6">Belongs to the glycosyl hydrolase 30 family.</text>
</comment>
<dbReference type="InterPro" id="IPR001139">
    <property type="entry name" value="Glyco_hydro_30"/>
</dbReference>
<dbReference type="InterPro" id="IPR033453">
    <property type="entry name" value="Glyco_hydro_30_TIM-barrel"/>
</dbReference>
<comment type="catalytic activity">
    <reaction evidence="1">
        <text>a beta-D-glucosyl-(1&lt;-&gt;1')-N-acylsphing-4-enine + H2O = an N-acylsphing-4-enine + D-glucose</text>
        <dbReference type="Rhea" id="RHEA:13269"/>
        <dbReference type="ChEBI" id="CHEBI:4167"/>
        <dbReference type="ChEBI" id="CHEBI:15377"/>
        <dbReference type="ChEBI" id="CHEBI:22801"/>
        <dbReference type="ChEBI" id="CHEBI:52639"/>
        <dbReference type="EC" id="3.2.1.45"/>
    </reaction>
    <physiologicalReaction direction="left-to-right" evidence="1">
        <dbReference type="Rhea" id="RHEA:13270"/>
    </physiologicalReaction>
</comment>
<dbReference type="Proteomes" id="UP000887574">
    <property type="component" value="Unplaced"/>
</dbReference>
<dbReference type="SUPFAM" id="SSF51445">
    <property type="entry name" value="(Trans)glycosidases"/>
    <property type="match status" value="1"/>
</dbReference>
<keyword evidence="6" id="KW-0746">Sphingolipid metabolism</keyword>
<protein>
    <recommendedName>
        <fullName evidence="3 6">Glucosylceramidase</fullName>
        <ecNumber evidence="3 6">3.2.1.45</ecNumber>
    </recommendedName>
</protein>
<evidence type="ECO:0000256" key="7">
    <source>
        <dbReference type="SAM" id="SignalP"/>
    </source>
</evidence>
<evidence type="ECO:0000256" key="2">
    <source>
        <dbReference type="ARBA" id="ARBA00005382"/>
    </source>
</evidence>
<sequence>MLFLIGQRALAKIIMNIAIVILLFSFVGSAMSTDIQKSVSSGECEKSFVCVCTGTNCDIAEPLGDLAEEQIVFYTSSKESDRFKRETASFNDKSESVVNEASAIPVTIKVDASKKFQSIVGFGGAFTDSAGINFKALSEAAQQKLLESYFGDKGLNYTIGRVPIASCDFSTREYSYLDKENDFELESFALAKEDFDYKIPYINKAQELANGNLKMFASPWSAPGWMKDSGRMKGGVSLKGPFNGKYYETYAKYFVRFLEEYAKHGINFWAITIQNEPSTALDPNWGWQTMWLSAKQQRGFANALLSPALKQSEVGKQILIMAHDHNRDEVFDVAKDIYTDPQEDDAIDGMGLHWYTPGIYENLEKVHGLNKDKFLFATEACTGFLENEHIPLLGDWQRGEQYGLDILNDLKHWVTGWTDWNLALDLEGDEFYKQPMYYFLGHFSKFVLPNSVRLNQMLRKQKKTTRNLLLWSM</sequence>
<dbReference type="GO" id="GO:0004348">
    <property type="term" value="F:glucosylceramidase activity"/>
    <property type="evidence" value="ECO:0007669"/>
    <property type="project" value="UniProtKB-EC"/>
</dbReference>
<dbReference type="Pfam" id="PF02055">
    <property type="entry name" value="Glyco_hydro_30"/>
    <property type="match status" value="1"/>
</dbReference>
<feature type="signal peptide" evidence="7">
    <location>
        <begin position="1"/>
        <end position="32"/>
    </location>
</feature>
<dbReference type="GO" id="GO:0016020">
    <property type="term" value="C:membrane"/>
    <property type="evidence" value="ECO:0007669"/>
    <property type="project" value="GOC"/>
</dbReference>
<dbReference type="EC" id="3.2.1.45" evidence="3 6"/>
<dbReference type="Gene3D" id="3.20.20.80">
    <property type="entry name" value="Glycosidases"/>
    <property type="match status" value="1"/>
</dbReference>
<keyword evidence="4 7" id="KW-0732">Signal</keyword>
<keyword evidence="9" id="KW-1185">Reference proteome</keyword>
<dbReference type="GO" id="GO:0006680">
    <property type="term" value="P:glucosylceramide catabolic process"/>
    <property type="evidence" value="ECO:0007669"/>
    <property type="project" value="TreeGrafter"/>
</dbReference>
<dbReference type="PANTHER" id="PTHR11069:SF23">
    <property type="entry name" value="LYSOSOMAL ACID GLUCOSYLCERAMIDASE"/>
    <property type="match status" value="1"/>
</dbReference>
<proteinExistence type="inferred from homology"/>
<dbReference type="WBParaSite" id="jg3845">
    <property type="protein sequence ID" value="jg3845"/>
    <property type="gene ID" value="jg3845"/>
</dbReference>
<dbReference type="InterPro" id="IPR017853">
    <property type="entry name" value="GH"/>
</dbReference>
<name>A0A915E836_9BILA</name>
<evidence type="ECO:0000256" key="3">
    <source>
        <dbReference type="ARBA" id="ARBA00012658"/>
    </source>
</evidence>
<feature type="chain" id="PRO_5037872650" description="Glucosylceramidase" evidence="7">
    <location>
        <begin position="33"/>
        <end position="473"/>
    </location>
</feature>
<evidence type="ECO:0000256" key="6">
    <source>
        <dbReference type="RuleBase" id="RU361188"/>
    </source>
</evidence>
<evidence type="ECO:0000313" key="9">
    <source>
        <dbReference type="Proteomes" id="UP000887574"/>
    </source>
</evidence>